<gene>
    <name evidence="1" type="ORF">EVOR1521_LOCUS14339</name>
</gene>
<evidence type="ECO:0000313" key="2">
    <source>
        <dbReference type="Proteomes" id="UP001178507"/>
    </source>
</evidence>
<protein>
    <submittedName>
        <fullName evidence="1">Uncharacterized protein</fullName>
    </submittedName>
</protein>
<accession>A0AA36N3S2</accession>
<dbReference type="AlphaFoldDB" id="A0AA36N3S2"/>
<sequence>GQHGRNVYGDRCMHGKPQVKAAKRAARWRSRKKYGSYGARQVPRRYPLYDILEELYDKVPTYTIVSEPDVPMEPKMKVPLTERYPWAGDLSKVHPLKQEKEHGENEDRMEPLWAAWNGAGHPPQGREQMYEKRMGWPTYNHPPWINKPMIGQDIKVSSSQKWSKHRDPKSWQYNTPQRRWLKWVKKSKIIEERIYKEVGYEHEVK</sequence>
<keyword evidence="2" id="KW-1185">Reference proteome</keyword>
<reference evidence="1" key="1">
    <citation type="submission" date="2023-08" db="EMBL/GenBank/DDBJ databases">
        <authorList>
            <person name="Chen Y."/>
            <person name="Shah S."/>
            <person name="Dougan E. K."/>
            <person name="Thang M."/>
            <person name="Chan C."/>
        </authorList>
    </citation>
    <scope>NUCLEOTIDE SEQUENCE</scope>
</reference>
<comment type="caution">
    <text evidence="1">The sequence shown here is derived from an EMBL/GenBank/DDBJ whole genome shotgun (WGS) entry which is preliminary data.</text>
</comment>
<organism evidence="1 2">
    <name type="scientific">Effrenium voratum</name>
    <dbReference type="NCBI Taxonomy" id="2562239"/>
    <lineage>
        <taxon>Eukaryota</taxon>
        <taxon>Sar</taxon>
        <taxon>Alveolata</taxon>
        <taxon>Dinophyceae</taxon>
        <taxon>Suessiales</taxon>
        <taxon>Symbiodiniaceae</taxon>
        <taxon>Effrenium</taxon>
    </lineage>
</organism>
<dbReference type="EMBL" id="CAUJNA010001695">
    <property type="protein sequence ID" value="CAJ1388486.1"/>
    <property type="molecule type" value="Genomic_DNA"/>
</dbReference>
<evidence type="ECO:0000313" key="1">
    <source>
        <dbReference type="EMBL" id="CAJ1388486.1"/>
    </source>
</evidence>
<dbReference type="Proteomes" id="UP001178507">
    <property type="component" value="Unassembled WGS sequence"/>
</dbReference>
<proteinExistence type="predicted"/>
<feature type="non-terminal residue" evidence="1">
    <location>
        <position position="205"/>
    </location>
</feature>
<name>A0AA36N3S2_9DINO</name>